<organism evidence="1 2">
    <name type="scientific">Gordonia lacunae</name>
    <dbReference type="NCBI Taxonomy" id="417102"/>
    <lineage>
        <taxon>Bacteria</taxon>
        <taxon>Bacillati</taxon>
        <taxon>Actinomycetota</taxon>
        <taxon>Actinomycetes</taxon>
        <taxon>Mycobacteriales</taxon>
        <taxon>Gordoniaceae</taxon>
        <taxon>Gordonia</taxon>
    </lineage>
</organism>
<proteinExistence type="predicted"/>
<keyword evidence="2" id="KW-1185">Reference proteome</keyword>
<dbReference type="SUPFAM" id="SSF51445">
    <property type="entry name" value="(Trans)glycosidases"/>
    <property type="match status" value="1"/>
</dbReference>
<evidence type="ECO:0000313" key="1">
    <source>
        <dbReference type="EMBL" id="OUC77231.1"/>
    </source>
</evidence>
<dbReference type="STRING" id="417102.CA982_18550"/>
<dbReference type="Gene3D" id="3.20.20.80">
    <property type="entry name" value="Glycosidases"/>
    <property type="match status" value="1"/>
</dbReference>
<name>A0A243Q6U7_9ACTN</name>
<evidence type="ECO:0008006" key="3">
    <source>
        <dbReference type="Google" id="ProtNLM"/>
    </source>
</evidence>
<dbReference type="AlphaFoldDB" id="A0A243Q6U7"/>
<dbReference type="RefSeq" id="WP_086536738.1">
    <property type="nucleotide sequence ID" value="NZ_NGFO01000023.1"/>
</dbReference>
<dbReference type="EMBL" id="NGFO01000023">
    <property type="protein sequence ID" value="OUC77231.1"/>
    <property type="molecule type" value="Genomic_DNA"/>
</dbReference>
<dbReference type="OrthoDB" id="4369457at2"/>
<accession>A0A243Q6U7</accession>
<dbReference type="InterPro" id="IPR017853">
    <property type="entry name" value="GH"/>
</dbReference>
<dbReference type="Proteomes" id="UP000194632">
    <property type="component" value="Unassembled WGS sequence"/>
</dbReference>
<sequence>MTDTLFADISEWQPTIDDSYPYKWLSIRSNDGTYRDRNFAHNWNIARSWLDSGRLRGLVVYCVYRRNWRDVLATHRQMQGENRPDVVSMVDVESWGGQITGDNSDSINRLVWGISDWRGPHIHGRPRRVIGYLNPHDAHIWPTRPPIGFVVPSYGSRPRFTAGTRDLAAQMIAYQYTDGQGYGNGLPEGYGTVRCDMNAANGYDPEQLRAATGIDQAARSPAR</sequence>
<reference evidence="1 2" key="1">
    <citation type="submission" date="2017-05" db="EMBL/GenBank/DDBJ databases">
        <title>Biotechnological potential of actinobacteria isolated from South African environments.</title>
        <authorList>
            <person name="Le Roes-Hill M."/>
            <person name="Prins A."/>
            <person name="Durrell K.A."/>
        </authorList>
    </citation>
    <scope>NUCLEOTIDE SEQUENCE [LARGE SCALE GENOMIC DNA]</scope>
    <source>
        <strain evidence="1">BS2</strain>
    </source>
</reference>
<comment type="caution">
    <text evidence="1">The sequence shown here is derived from an EMBL/GenBank/DDBJ whole genome shotgun (WGS) entry which is preliminary data.</text>
</comment>
<protein>
    <recommendedName>
        <fullName evidence="3">Lysin</fullName>
    </recommendedName>
</protein>
<evidence type="ECO:0000313" key="2">
    <source>
        <dbReference type="Proteomes" id="UP000194632"/>
    </source>
</evidence>
<gene>
    <name evidence="1" type="ORF">CA982_18550</name>
</gene>